<feature type="transmembrane region" description="Helical" evidence="9">
    <location>
        <begin position="84"/>
        <end position="103"/>
    </location>
</feature>
<dbReference type="PANTHER" id="PTHR30614">
    <property type="entry name" value="MEMBRANE COMPONENT OF AMINO ACID ABC TRANSPORTER"/>
    <property type="match status" value="1"/>
</dbReference>
<dbReference type="InterPro" id="IPR043429">
    <property type="entry name" value="ArtM/GltK/GlnP/TcyL/YhdX-like"/>
</dbReference>
<dbReference type="Gene3D" id="1.10.3720.10">
    <property type="entry name" value="MetI-like"/>
    <property type="match status" value="1"/>
</dbReference>
<keyword evidence="4" id="KW-1003">Cell membrane</keyword>
<comment type="similarity">
    <text evidence="2">Belongs to the binding-protein-dependent transport system permease family. HisMQ subfamily.</text>
</comment>
<reference evidence="11" key="1">
    <citation type="submission" date="2015-09" db="EMBL/GenBank/DDBJ databases">
        <authorList>
            <consortium name="Pathogen Informatics"/>
        </authorList>
    </citation>
    <scope>NUCLEOTIDE SEQUENCE</scope>
    <source>
        <strain evidence="11">2789STDY5834896</strain>
    </source>
</reference>
<dbReference type="InterPro" id="IPR000515">
    <property type="entry name" value="MetI-like"/>
</dbReference>
<evidence type="ECO:0000256" key="1">
    <source>
        <dbReference type="ARBA" id="ARBA00004651"/>
    </source>
</evidence>
<gene>
    <name evidence="11" type="primary">artQ_1</name>
    <name evidence="11" type="ORF">SAMEA3545359_01178</name>
</gene>
<dbReference type="CDD" id="cd06261">
    <property type="entry name" value="TM_PBP2"/>
    <property type="match status" value="1"/>
</dbReference>
<feature type="transmembrane region" description="Helical" evidence="9">
    <location>
        <begin position="195"/>
        <end position="215"/>
    </location>
</feature>
<dbReference type="PANTHER" id="PTHR30614:SF20">
    <property type="entry name" value="GLUTAMINE TRANSPORT SYSTEM PERMEASE PROTEIN GLNP"/>
    <property type="match status" value="1"/>
</dbReference>
<dbReference type="GO" id="GO:0022857">
    <property type="term" value="F:transmembrane transporter activity"/>
    <property type="evidence" value="ECO:0007669"/>
    <property type="project" value="InterPro"/>
</dbReference>
<dbReference type="SUPFAM" id="SSF161098">
    <property type="entry name" value="MetI-like"/>
    <property type="match status" value="1"/>
</dbReference>
<protein>
    <submittedName>
        <fullName evidence="11">Arginine transport system permease protein ArtQ</fullName>
    </submittedName>
</protein>
<comment type="subcellular location">
    <subcellularLocation>
        <location evidence="1 9">Cell membrane</location>
        <topology evidence="1 9">Multi-pass membrane protein</topology>
    </subcellularLocation>
</comment>
<feature type="domain" description="ABC transmembrane type-1" evidence="10">
    <location>
        <begin position="18"/>
        <end position="212"/>
    </location>
</feature>
<keyword evidence="7 9" id="KW-1133">Transmembrane helix</keyword>
<evidence type="ECO:0000256" key="7">
    <source>
        <dbReference type="ARBA" id="ARBA00022989"/>
    </source>
</evidence>
<keyword evidence="8 9" id="KW-0472">Membrane</keyword>
<dbReference type="Pfam" id="PF00528">
    <property type="entry name" value="BPD_transp_1"/>
    <property type="match status" value="1"/>
</dbReference>
<organism evidence="11">
    <name type="scientific">uncultured Anaerotruncus sp</name>
    <dbReference type="NCBI Taxonomy" id="905011"/>
    <lineage>
        <taxon>Bacteria</taxon>
        <taxon>Bacillati</taxon>
        <taxon>Bacillota</taxon>
        <taxon>Clostridia</taxon>
        <taxon>Eubacteriales</taxon>
        <taxon>Oscillospiraceae</taxon>
        <taxon>Anaerotruncus</taxon>
        <taxon>environmental samples</taxon>
    </lineage>
</organism>
<evidence type="ECO:0000256" key="5">
    <source>
        <dbReference type="ARBA" id="ARBA00022692"/>
    </source>
</evidence>
<dbReference type="NCBIfam" id="TIGR01726">
    <property type="entry name" value="HEQRo_perm_3TM"/>
    <property type="match status" value="1"/>
</dbReference>
<evidence type="ECO:0000256" key="8">
    <source>
        <dbReference type="ARBA" id="ARBA00023136"/>
    </source>
</evidence>
<dbReference type="EMBL" id="FMHG01000001">
    <property type="protein sequence ID" value="SCJ63765.1"/>
    <property type="molecule type" value="Genomic_DNA"/>
</dbReference>
<evidence type="ECO:0000259" key="10">
    <source>
        <dbReference type="PROSITE" id="PS50928"/>
    </source>
</evidence>
<keyword evidence="3 9" id="KW-0813">Transport</keyword>
<dbReference type="AlphaFoldDB" id="A0A1C6I3Y5"/>
<name>A0A1C6I3Y5_9FIRM</name>
<feature type="transmembrane region" description="Helical" evidence="9">
    <location>
        <begin position="20"/>
        <end position="42"/>
    </location>
</feature>
<evidence type="ECO:0000313" key="11">
    <source>
        <dbReference type="EMBL" id="SCJ63765.1"/>
    </source>
</evidence>
<accession>A0A1C6I3Y5</accession>
<evidence type="ECO:0000256" key="4">
    <source>
        <dbReference type="ARBA" id="ARBA00022475"/>
    </source>
</evidence>
<feature type="transmembrane region" description="Helical" evidence="9">
    <location>
        <begin position="54"/>
        <end position="78"/>
    </location>
</feature>
<dbReference type="InterPro" id="IPR035906">
    <property type="entry name" value="MetI-like_sf"/>
</dbReference>
<keyword evidence="6" id="KW-0029">Amino-acid transport</keyword>
<sequence length="229" mass="25482">MWDFSFWNAYKGSYYSSLVVTLQLSILAILFATLLGVIIYWMKTSRFGIGPFRPLRWIAVVFIEVIRCVPMLLLLLLVYSGSKLLLGIDFTTFQAAVVAIVMNSSVYIAEIVRAGIEGVDKAQIEAARSLGLNKVQTMRFITMPQAIKNILPAIGNEFVSVIKGSSMASVLGVAEVLFTAKMVTGATFLPFTPLAVAAIFYFVLTFPLGRLMLFIERRCKQSDLRERTL</sequence>
<dbReference type="PROSITE" id="PS50928">
    <property type="entry name" value="ABC_TM1"/>
    <property type="match status" value="1"/>
</dbReference>
<evidence type="ECO:0000256" key="2">
    <source>
        <dbReference type="ARBA" id="ARBA00010072"/>
    </source>
</evidence>
<proteinExistence type="inferred from homology"/>
<keyword evidence="5 9" id="KW-0812">Transmembrane</keyword>
<dbReference type="GO" id="GO:0043190">
    <property type="term" value="C:ATP-binding cassette (ABC) transporter complex"/>
    <property type="evidence" value="ECO:0007669"/>
    <property type="project" value="InterPro"/>
</dbReference>
<evidence type="ECO:0000256" key="3">
    <source>
        <dbReference type="ARBA" id="ARBA00022448"/>
    </source>
</evidence>
<evidence type="ECO:0000256" key="9">
    <source>
        <dbReference type="RuleBase" id="RU363032"/>
    </source>
</evidence>
<dbReference type="InterPro" id="IPR010065">
    <property type="entry name" value="AA_ABC_transptr_permease_3TM"/>
</dbReference>
<dbReference type="GO" id="GO:0006865">
    <property type="term" value="P:amino acid transport"/>
    <property type="evidence" value="ECO:0007669"/>
    <property type="project" value="UniProtKB-KW"/>
</dbReference>
<evidence type="ECO:0000256" key="6">
    <source>
        <dbReference type="ARBA" id="ARBA00022970"/>
    </source>
</evidence>